<dbReference type="Pfam" id="PF13359">
    <property type="entry name" value="DDE_Tnp_4"/>
    <property type="match status" value="1"/>
</dbReference>
<evidence type="ECO:0000256" key="3">
    <source>
        <dbReference type="SAM" id="MobiDB-lite"/>
    </source>
</evidence>
<dbReference type="PANTHER" id="PTHR23080:SF143">
    <property type="entry name" value="SI:DKEY-56D12.4"/>
    <property type="match status" value="1"/>
</dbReference>
<dbReference type="KEGG" id="foc:127749803"/>
<organism evidence="6 8">
    <name type="scientific">Frankliniella occidentalis</name>
    <name type="common">Western flower thrips</name>
    <name type="synonym">Euthrips occidentalis</name>
    <dbReference type="NCBI Taxonomy" id="133901"/>
    <lineage>
        <taxon>Eukaryota</taxon>
        <taxon>Metazoa</taxon>
        <taxon>Ecdysozoa</taxon>
        <taxon>Arthropoda</taxon>
        <taxon>Hexapoda</taxon>
        <taxon>Insecta</taxon>
        <taxon>Pterygota</taxon>
        <taxon>Neoptera</taxon>
        <taxon>Paraneoptera</taxon>
        <taxon>Thysanoptera</taxon>
        <taxon>Terebrantia</taxon>
        <taxon>Thripoidea</taxon>
        <taxon>Thripidae</taxon>
        <taxon>Frankliniella</taxon>
    </lineage>
</organism>
<dbReference type="KEGG" id="foc:127750010"/>
<gene>
    <name evidence="8" type="primary">LOC127750010</name>
    <name evidence="7" type="synonym">LOC127749803</name>
</gene>
<proteinExistence type="predicted"/>
<protein>
    <submittedName>
        <fullName evidence="7">Uncharacterized protein LOC127749803</fullName>
    </submittedName>
    <submittedName>
        <fullName evidence="8">Uncharacterized protein LOC127750010</fullName>
    </submittedName>
</protein>
<keyword evidence="2" id="KW-0479">Metal-binding</keyword>
<dbReference type="OrthoDB" id="6496153at2759"/>
<dbReference type="GeneID" id="127750010"/>
<dbReference type="RefSeq" id="XP_052126346.1">
    <property type="nucleotide sequence ID" value="XM_052270386.1"/>
</dbReference>
<feature type="region of interest" description="Disordered" evidence="3">
    <location>
        <begin position="1"/>
        <end position="42"/>
    </location>
</feature>
<reference evidence="7 8" key="1">
    <citation type="submission" date="2025-04" db="UniProtKB">
        <authorList>
            <consortium name="RefSeq"/>
        </authorList>
    </citation>
    <scope>IDENTIFICATION</scope>
    <source>
        <tissue evidence="7 8">Whole organism</tissue>
    </source>
</reference>
<evidence type="ECO:0000256" key="2">
    <source>
        <dbReference type="ARBA" id="ARBA00022723"/>
    </source>
</evidence>
<dbReference type="InterPro" id="IPR027805">
    <property type="entry name" value="Transposase_HTH_dom"/>
</dbReference>
<dbReference type="Proteomes" id="UP000504606">
    <property type="component" value="Unplaced"/>
</dbReference>
<dbReference type="PANTHER" id="PTHR23080">
    <property type="entry name" value="THAP DOMAIN PROTEIN"/>
    <property type="match status" value="1"/>
</dbReference>
<feature type="domain" description="DDE Tnp4" evidence="4">
    <location>
        <begin position="196"/>
        <end position="355"/>
    </location>
</feature>
<dbReference type="RefSeq" id="XP_052125500.1">
    <property type="nucleotide sequence ID" value="XM_052269540.1"/>
</dbReference>
<dbReference type="Pfam" id="PF13613">
    <property type="entry name" value="HTH_Tnp_4"/>
    <property type="match status" value="1"/>
</dbReference>
<feature type="domain" description="Transposase Helix-turn-helix" evidence="5">
    <location>
        <begin position="136"/>
        <end position="176"/>
    </location>
</feature>
<evidence type="ECO:0000259" key="4">
    <source>
        <dbReference type="Pfam" id="PF13359"/>
    </source>
</evidence>
<evidence type="ECO:0000256" key="1">
    <source>
        <dbReference type="ARBA" id="ARBA00001968"/>
    </source>
</evidence>
<comment type="cofactor">
    <cofactor evidence="1">
        <name>a divalent metal cation</name>
        <dbReference type="ChEBI" id="CHEBI:60240"/>
    </cofactor>
</comment>
<feature type="compositionally biased region" description="Acidic residues" evidence="3">
    <location>
        <begin position="29"/>
        <end position="42"/>
    </location>
</feature>
<evidence type="ECO:0000313" key="8">
    <source>
        <dbReference type="RefSeq" id="XP_052126346.1"/>
    </source>
</evidence>
<accession>A0A9C6WY54</accession>
<feature type="compositionally biased region" description="Polar residues" evidence="3">
    <location>
        <begin position="17"/>
        <end position="28"/>
    </location>
</feature>
<dbReference type="AlphaFoldDB" id="A0A9C6WY54"/>
<evidence type="ECO:0000313" key="6">
    <source>
        <dbReference type="Proteomes" id="UP000504606"/>
    </source>
</evidence>
<sequence length="373" mass="42464">MQLMRRMKNKNPYALENAQTRKSLQSSDILEDNTDEPMDCEPTDETEAFEEQETLQAGGFIVDSGIRIAPGEGSIPLSLLLDESNDTEADFKYYTGISSKSFEVLFKFLGGNKVYCKLKYYTDRATPNRECESTHSPKGLLLLTLVRLRRGYPERDMGKFFKLSAPSISNIVKTWRYRRKISLPVLKPFPNLRCIVDATEIKIQKPKNFEQQSNTYSSYKGTNTAKFLVACSAYGGLSFISEGYEGNISDRKLFLQSEILDHINAGEAVMVDRGFDIEADLNKRGIDLIIPPFLGDRQAFTEREMFIGKAVATSRIHIETLIGRTKHFRLVTYVYPNSMLDLLSDVMHVCSVLCNFNEPFVRWEEEEVADVDL</sequence>
<dbReference type="GO" id="GO:0046872">
    <property type="term" value="F:metal ion binding"/>
    <property type="evidence" value="ECO:0007669"/>
    <property type="project" value="UniProtKB-KW"/>
</dbReference>
<evidence type="ECO:0000313" key="7">
    <source>
        <dbReference type="RefSeq" id="XP_052125500.1"/>
    </source>
</evidence>
<dbReference type="InterPro" id="IPR027806">
    <property type="entry name" value="HARBI1_dom"/>
</dbReference>
<keyword evidence="6" id="KW-1185">Reference proteome</keyword>
<evidence type="ECO:0000259" key="5">
    <source>
        <dbReference type="Pfam" id="PF13613"/>
    </source>
</evidence>
<name>A0A9C6WY54_FRAOC</name>